<keyword evidence="2" id="KW-1185">Reference proteome</keyword>
<evidence type="ECO:0000313" key="2">
    <source>
        <dbReference type="Proteomes" id="UP001497482"/>
    </source>
</evidence>
<name>A0AAV2M4D8_KNICA</name>
<dbReference type="EMBL" id="OZ035828">
    <property type="protein sequence ID" value="CAL1608233.1"/>
    <property type="molecule type" value="Genomic_DNA"/>
</dbReference>
<sequence length="83" mass="9761">MCEKDTAKEMVELQENPGDREILKDYNSVILISPRNETVTSYLLNTKSASPHFHHVDKDDIVSACRTYYEKLRVEREERGCWK</sequence>
<organism evidence="1 2">
    <name type="scientific">Knipowitschia caucasica</name>
    <name type="common">Caucasian dwarf goby</name>
    <name type="synonym">Pomatoschistus caucasicus</name>
    <dbReference type="NCBI Taxonomy" id="637954"/>
    <lineage>
        <taxon>Eukaryota</taxon>
        <taxon>Metazoa</taxon>
        <taxon>Chordata</taxon>
        <taxon>Craniata</taxon>
        <taxon>Vertebrata</taxon>
        <taxon>Euteleostomi</taxon>
        <taxon>Actinopterygii</taxon>
        <taxon>Neopterygii</taxon>
        <taxon>Teleostei</taxon>
        <taxon>Neoteleostei</taxon>
        <taxon>Acanthomorphata</taxon>
        <taxon>Gobiaria</taxon>
        <taxon>Gobiiformes</taxon>
        <taxon>Gobioidei</taxon>
        <taxon>Gobiidae</taxon>
        <taxon>Gobiinae</taxon>
        <taxon>Knipowitschia</taxon>
    </lineage>
</organism>
<reference evidence="1 2" key="1">
    <citation type="submission" date="2024-04" db="EMBL/GenBank/DDBJ databases">
        <authorList>
            <person name="Waldvogel A.-M."/>
            <person name="Schoenle A."/>
        </authorList>
    </citation>
    <scope>NUCLEOTIDE SEQUENCE [LARGE SCALE GENOMIC DNA]</scope>
</reference>
<gene>
    <name evidence="1" type="ORF">KC01_LOCUS35202</name>
</gene>
<dbReference type="Proteomes" id="UP001497482">
    <property type="component" value="Chromosome 6"/>
</dbReference>
<accession>A0AAV2M4D8</accession>
<proteinExistence type="predicted"/>
<protein>
    <submittedName>
        <fullName evidence="1">Uncharacterized protein</fullName>
    </submittedName>
</protein>
<evidence type="ECO:0000313" key="1">
    <source>
        <dbReference type="EMBL" id="CAL1608233.1"/>
    </source>
</evidence>
<dbReference type="AlphaFoldDB" id="A0AAV2M4D8"/>